<protein>
    <submittedName>
        <fullName evidence="5">AsnC family transcriptional regulator</fullName>
    </submittedName>
</protein>
<evidence type="ECO:0000313" key="5">
    <source>
        <dbReference type="EMBL" id="TDR30967.1"/>
    </source>
</evidence>
<reference evidence="5 6" key="1">
    <citation type="submission" date="2019-03" db="EMBL/GenBank/DDBJ databases">
        <title>Genomic Encyclopedia of Type Strains, Phase IV (KMG-IV): sequencing the most valuable type-strain genomes for metagenomic binning, comparative biology and taxonomic classification.</title>
        <authorList>
            <person name="Goeker M."/>
        </authorList>
    </citation>
    <scope>NUCLEOTIDE SEQUENCE [LARGE SCALE GENOMIC DNA]</scope>
    <source>
        <strain evidence="5 6">DSM 102852</strain>
    </source>
</reference>
<keyword evidence="2" id="KW-0238">DNA-binding</keyword>
<accession>A0A4R6Y6R7</accession>
<dbReference type="SMART" id="SM00344">
    <property type="entry name" value="HTH_ASNC"/>
    <property type="match status" value="1"/>
</dbReference>
<dbReference type="SUPFAM" id="SSF54909">
    <property type="entry name" value="Dimeric alpha+beta barrel"/>
    <property type="match status" value="1"/>
</dbReference>
<dbReference type="PANTHER" id="PTHR30154:SF55">
    <property type="entry name" value="HTH-TYPE TRANSCRIPTIONAL REGULATOR LRPB"/>
    <property type="match status" value="1"/>
</dbReference>
<dbReference type="Gene3D" id="3.30.70.920">
    <property type="match status" value="1"/>
</dbReference>
<dbReference type="RefSeq" id="WP_133620538.1">
    <property type="nucleotide sequence ID" value="NZ_SNZE01000014.1"/>
</dbReference>
<dbReference type="OrthoDB" id="9809462at2"/>
<proteinExistence type="predicted"/>
<gene>
    <name evidence="5" type="ORF">DFR44_1144</name>
</gene>
<evidence type="ECO:0000256" key="1">
    <source>
        <dbReference type="ARBA" id="ARBA00023015"/>
    </source>
</evidence>
<dbReference type="GO" id="GO:0043200">
    <property type="term" value="P:response to amino acid"/>
    <property type="evidence" value="ECO:0007669"/>
    <property type="project" value="TreeGrafter"/>
</dbReference>
<dbReference type="EMBL" id="SNZE01000014">
    <property type="protein sequence ID" value="TDR30967.1"/>
    <property type="molecule type" value="Genomic_DNA"/>
</dbReference>
<keyword evidence="6" id="KW-1185">Reference proteome</keyword>
<keyword evidence="3" id="KW-0804">Transcription</keyword>
<name>A0A4R6Y6R7_9BURK</name>
<organism evidence="5 6">
    <name type="scientific">Hydromonas duriensis</name>
    <dbReference type="NCBI Taxonomy" id="1527608"/>
    <lineage>
        <taxon>Bacteria</taxon>
        <taxon>Pseudomonadati</taxon>
        <taxon>Pseudomonadota</taxon>
        <taxon>Betaproteobacteria</taxon>
        <taxon>Burkholderiales</taxon>
        <taxon>Burkholderiaceae</taxon>
        <taxon>Hydromonas</taxon>
    </lineage>
</organism>
<sequence length="133" mass="15337">MNLNRTNKAILQQLKANGRMSWQQIGKAVHLTGQAVAARVQQLEEQGLINGYTIRQKHVERHFVTMFMERLDFDGFEAFLIAEPRIEQAYKITGEGCYQFEFISNEKGDLDTFLNTLLRYGTYKVSSAIRCVK</sequence>
<evidence type="ECO:0000259" key="4">
    <source>
        <dbReference type="PROSITE" id="PS50956"/>
    </source>
</evidence>
<dbReference type="PANTHER" id="PTHR30154">
    <property type="entry name" value="LEUCINE-RESPONSIVE REGULATORY PROTEIN"/>
    <property type="match status" value="1"/>
</dbReference>
<dbReference type="PRINTS" id="PR00033">
    <property type="entry name" value="HTHASNC"/>
</dbReference>
<dbReference type="InterPro" id="IPR019888">
    <property type="entry name" value="Tscrpt_reg_AsnC-like"/>
</dbReference>
<dbReference type="PROSITE" id="PS50956">
    <property type="entry name" value="HTH_ASNC_2"/>
    <property type="match status" value="1"/>
</dbReference>
<dbReference type="InterPro" id="IPR036388">
    <property type="entry name" value="WH-like_DNA-bd_sf"/>
</dbReference>
<dbReference type="InterPro" id="IPR000485">
    <property type="entry name" value="AsnC-type_HTH_dom"/>
</dbReference>
<feature type="domain" description="HTH asnC-type" evidence="4">
    <location>
        <begin position="8"/>
        <end position="55"/>
    </location>
</feature>
<evidence type="ECO:0000313" key="6">
    <source>
        <dbReference type="Proteomes" id="UP000294480"/>
    </source>
</evidence>
<dbReference type="GO" id="GO:0005829">
    <property type="term" value="C:cytosol"/>
    <property type="evidence" value="ECO:0007669"/>
    <property type="project" value="TreeGrafter"/>
</dbReference>
<dbReference type="AlphaFoldDB" id="A0A4R6Y6R7"/>
<dbReference type="GO" id="GO:0043565">
    <property type="term" value="F:sequence-specific DNA binding"/>
    <property type="evidence" value="ECO:0007669"/>
    <property type="project" value="InterPro"/>
</dbReference>
<dbReference type="Pfam" id="PF13412">
    <property type="entry name" value="HTH_24"/>
    <property type="match status" value="1"/>
</dbReference>
<dbReference type="Gene3D" id="1.10.10.10">
    <property type="entry name" value="Winged helix-like DNA-binding domain superfamily/Winged helix DNA-binding domain"/>
    <property type="match status" value="1"/>
</dbReference>
<dbReference type="InterPro" id="IPR011008">
    <property type="entry name" value="Dimeric_a/b-barrel"/>
</dbReference>
<dbReference type="InterPro" id="IPR036390">
    <property type="entry name" value="WH_DNA-bd_sf"/>
</dbReference>
<keyword evidence="1" id="KW-0805">Transcription regulation</keyword>
<evidence type="ECO:0000256" key="2">
    <source>
        <dbReference type="ARBA" id="ARBA00023125"/>
    </source>
</evidence>
<comment type="caution">
    <text evidence="5">The sequence shown here is derived from an EMBL/GenBank/DDBJ whole genome shotgun (WGS) entry which is preliminary data.</text>
</comment>
<evidence type="ECO:0000256" key="3">
    <source>
        <dbReference type="ARBA" id="ARBA00023163"/>
    </source>
</evidence>
<dbReference type="Proteomes" id="UP000294480">
    <property type="component" value="Unassembled WGS sequence"/>
</dbReference>
<dbReference type="SUPFAM" id="SSF46785">
    <property type="entry name" value="Winged helix' DNA-binding domain"/>
    <property type="match status" value="1"/>
</dbReference>